<keyword evidence="1" id="KW-0472">Membrane</keyword>
<evidence type="ECO:0000313" key="3">
    <source>
        <dbReference type="Proteomes" id="UP000011910"/>
    </source>
</evidence>
<feature type="transmembrane region" description="Helical" evidence="1">
    <location>
        <begin position="315"/>
        <end position="335"/>
    </location>
</feature>
<comment type="caution">
    <text evidence="2">The sequence shown here is derived from an EMBL/GenBank/DDBJ whole genome shotgun (WGS) entry which is preliminary data.</text>
</comment>
<evidence type="ECO:0000313" key="2">
    <source>
        <dbReference type="EMBL" id="EMR02975.1"/>
    </source>
</evidence>
<keyword evidence="1" id="KW-1133">Transmembrane helix</keyword>
<feature type="transmembrane region" description="Helical" evidence="1">
    <location>
        <begin position="51"/>
        <end position="70"/>
    </location>
</feature>
<keyword evidence="1" id="KW-0812">Transmembrane</keyword>
<organism evidence="2 3">
    <name type="scientific">Cesiribacter andamanensis AMV16</name>
    <dbReference type="NCBI Taxonomy" id="1279009"/>
    <lineage>
        <taxon>Bacteria</taxon>
        <taxon>Pseudomonadati</taxon>
        <taxon>Bacteroidota</taxon>
        <taxon>Cytophagia</taxon>
        <taxon>Cytophagales</taxon>
        <taxon>Cesiribacteraceae</taxon>
        <taxon>Cesiribacter</taxon>
    </lineage>
</organism>
<name>M7NMG9_9BACT</name>
<accession>M7NMG9</accession>
<proteinExistence type="predicted"/>
<reference evidence="2 3" key="1">
    <citation type="journal article" date="2013" name="Genome Announc.">
        <title>Draft Genome Sequence of Cesiribacter andamanensis Strain AMV16T, Isolated from a Soil Sample from a Mud Volcano in the Andaman Islands, India.</title>
        <authorList>
            <person name="Shivaji S."/>
            <person name="Ara S."/>
            <person name="Begum Z."/>
            <person name="Srinivas T.N."/>
            <person name="Singh A."/>
            <person name="Kumar Pinnaka A."/>
        </authorList>
    </citation>
    <scope>NUCLEOTIDE SEQUENCE [LARGE SCALE GENOMIC DNA]</scope>
    <source>
        <strain evidence="2 3">AMV16</strain>
    </source>
</reference>
<keyword evidence="3" id="KW-1185">Reference proteome</keyword>
<sequence>MQETTPSQKNAAGAGEIDLRELAAALGRLFTRFITSLIVAIVRLRRTTRNNAWLLLSFMALGTIAGYLSYRSFEPHYSSQLILSSRFYSAEMLNTSILELNQLAEEGNTELLAQKLKLSPQQAASIRTITSMPVTTSEDIVEMQGLLQLIEQNGTTKLNPAQMEALRERLTNTFYNFRIVVTVYDIAFLDALELGLQHYLQENDYIKRRIDIEQENLTAFRTKLLKEQEQLDRLKSIQADFYRSISETGRTGSNNVVFGNPESASDPLNVYMQDINLSREVMATTKKLELNRALEVVTGFTPYGNPASLSLKGQLLLGAALGLASAYLIIFLIGINQALNRYERLHEARKTFA</sequence>
<dbReference type="AlphaFoldDB" id="M7NMG9"/>
<gene>
    <name evidence="2" type="ORF">ADICEAN_01882</name>
</gene>
<dbReference type="RefSeq" id="WP_009195278.1">
    <property type="nucleotide sequence ID" value="NZ_AODQ01000039.1"/>
</dbReference>
<dbReference type="OrthoDB" id="979029at2"/>
<dbReference type="EMBL" id="AODQ01000039">
    <property type="protein sequence ID" value="EMR02975.1"/>
    <property type="molecule type" value="Genomic_DNA"/>
</dbReference>
<dbReference type="STRING" id="1279009.ADICEAN_01882"/>
<dbReference type="Proteomes" id="UP000011910">
    <property type="component" value="Unassembled WGS sequence"/>
</dbReference>
<evidence type="ECO:0000256" key="1">
    <source>
        <dbReference type="SAM" id="Phobius"/>
    </source>
</evidence>
<protein>
    <submittedName>
        <fullName evidence="2">Uncharacterized protein</fullName>
    </submittedName>
</protein>